<evidence type="ECO:0000256" key="2">
    <source>
        <dbReference type="ARBA" id="ARBA00012438"/>
    </source>
</evidence>
<protein>
    <recommendedName>
        <fullName evidence="2">histidine kinase</fullName>
        <ecNumber evidence="2">2.7.13.3</ecNumber>
    </recommendedName>
</protein>
<dbReference type="Proteomes" id="UP001194714">
    <property type="component" value="Unassembled WGS sequence"/>
</dbReference>
<dbReference type="PANTHER" id="PTHR45453:SF1">
    <property type="entry name" value="PHOSPHATE REGULON SENSOR PROTEIN PHOR"/>
    <property type="match status" value="1"/>
</dbReference>
<dbReference type="CDD" id="cd00082">
    <property type="entry name" value="HisKA"/>
    <property type="match status" value="1"/>
</dbReference>
<evidence type="ECO:0000313" key="9">
    <source>
        <dbReference type="Proteomes" id="UP001194714"/>
    </source>
</evidence>
<keyword evidence="3" id="KW-0597">Phosphoprotein</keyword>
<dbReference type="EMBL" id="JAAEJV010000065">
    <property type="protein sequence ID" value="MBF5060033.1"/>
    <property type="molecule type" value="Genomic_DNA"/>
</dbReference>
<dbReference type="SMART" id="SM00388">
    <property type="entry name" value="HisKA"/>
    <property type="match status" value="1"/>
</dbReference>
<accession>A0ABS0B0V8</accession>
<keyword evidence="6" id="KW-0902">Two-component regulatory system</keyword>
<dbReference type="InterPro" id="IPR035965">
    <property type="entry name" value="PAS-like_dom_sf"/>
</dbReference>
<keyword evidence="9" id="KW-1185">Reference proteome</keyword>
<gene>
    <name evidence="8" type="ORF">NEPTK9_001559</name>
</gene>
<dbReference type="SMART" id="SM00387">
    <property type="entry name" value="HATPase_c"/>
    <property type="match status" value="1"/>
</dbReference>
<dbReference type="PANTHER" id="PTHR45453">
    <property type="entry name" value="PHOSPHATE REGULON SENSOR PROTEIN PHOR"/>
    <property type="match status" value="1"/>
</dbReference>
<comment type="caution">
    <text evidence="8">The sequence shown here is derived from an EMBL/GenBank/DDBJ whole genome shotgun (WGS) entry which is preliminary data.</text>
</comment>
<organism evidence="8 9">
    <name type="scientific">Candidatus Neptunichlamydia vexilliferae</name>
    <dbReference type="NCBI Taxonomy" id="1651774"/>
    <lineage>
        <taxon>Bacteria</taxon>
        <taxon>Pseudomonadati</taxon>
        <taxon>Chlamydiota</taxon>
        <taxon>Chlamydiia</taxon>
        <taxon>Parachlamydiales</taxon>
        <taxon>Simkaniaceae</taxon>
        <taxon>Candidatus Neptunichlamydia</taxon>
    </lineage>
</organism>
<evidence type="ECO:0000256" key="3">
    <source>
        <dbReference type="ARBA" id="ARBA00022553"/>
    </source>
</evidence>
<dbReference type="SUPFAM" id="SSF55874">
    <property type="entry name" value="ATPase domain of HSP90 chaperone/DNA topoisomerase II/histidine kinase"/>
    <property type="match status" value="1"/>
</dbReference>
<evidence type="ECO:0000256" key="5">
    <source>
        <dbReference type="ARBA" id="ARBA00022777"/>
    </source>
</evidence>
<name>A0ABS0B0V8_9BACT</name>
<keyword evidence="5 8" id="KW-0418">Kinase</keyword>
<dbReference type="InterPro" id="IPR003594">
    <property type="entry name" value="HATPase_dom"/>
</dbReference>
<dbReference type="Gene3D" id="3.30.565.10">
    <property type="entry name" value="Histidine kinase-like ATPase, C-terminal domain"/>
    <property type="match status" value="1"/>
</dbReference>
<dbReference type="InterPro" id="IPR036097">
    <property type="entry name" value="HisK_dim/P_sf"/>
</dbReference>
<dbReference type="CDD" id="cd00075">
    <property type="entry name" value="HATPase"/>
    <property type="match status" value="1"/>
</dbReference>
<dbReference type="Pfam" id="PF02518">
    <property type="entry name" value="HATPase_c"/>
    <property type="match status" value="1"/>
</dbReference>
<dbReference type="InterPro" id="IPR003661">
    <property type="entry name" value="HisK_dim/P_dom"/>
</dbReference>
<dbReference type="Gene3D" id="3.30.450.20">
    <property type="entry name" value="PAS domain"/>
    <property type="match status" value="1"/>
</dbReference>
<dbReference type="InterPro" id="IPR005467">
    <property type="entry name" value="His_kinase_dom"/>
</dbReference>
<dbReference type="PRINTS" id="PR00344">
    <property type="entry name" value="BCTRLSENSOR"/>
</dbReference>
<dbReference type="InterPro" id="IPR004358">
    <property type="entry name" value="Sig_transdc_His_kin-like_C"/>
</dbReference>
<reference evidence="8 9" key="1">
    <citation type="submission" date="2020-01" db="EMBL/GenBank/DDBJ databases">
        <title>Draft genome sequence of Cand. Neptunochlamydia vexilliferae K9.</title>
        <authorList>
            <person name="Schulz F."/>
            <person name="Koestlbacher S."/>
            <person name="Wascher F."/>
            <person name="Pizzetti I."/>
            <person name="Horn M."/>
        </authorList>
    </citation>
    <scope>NUCLEOTIDE SEQUENCE [LARGE SCALE GENOMIC DNA]</scope>
    <source>
        <strain evidence="8 9">K9</strain>
    </source>
</reference>
<comment type="catalytic activity">
    <reaction evidence="1">
        <text>ATP + protein L-histidine = ADP + protein N-phospho-L-histidine.</text>
        <dbReference type="EC" id="2.7.13.3"/>
    </reaction>
</comment>
<dbReference type="InterPro" id="IPR050351">
    <property type="entry name" value="BphY/WalK/GraS-like"/>
</dbReference>
<evidence type="ECO:0000256" key="6">
    <source>
        <dbReference type="ARBA" id="ARBA00023012"/>
    </source>
</evidence>
<dbReference type="EC" id="2.7.13.3" evidence="2"/>
<keyword evidence="4 8" id="KW-0808">Transferase</keyword>
<dbReference type="SUPFAM" id="SSF47384">
    <property type="entry name" value="Homodimeric domain of signal transducing histidine kinase"/>
    <property type="match status" value="1"/>
</dbReference>
<evidence type="ECO:0000256" key="4">
    <source>
        <dbReference type="ARBA" id="ARBA00022679"/>
    </source>
</evidence>
<proteinExistence type="predicted"/>
<feature type="domain" description="Histidine kinase" evidence="7">
    <location>
        <begin position="171"/>
        <end position="386"/>
    </location>
</feature>
<dbReference type="Gene3D" id="1.10.287.130">
    <property type="match status" value="1"/>
</dbReference>
<evidence type="ECO:0000256" key="1">
    <source>
        <dbReference type="ARBA" id="ARBA00000085"/>
    </source>
</evidence>
<evidence type="ECO:0000313" key="8">
    <source>
        <dbReference type="EMBL" id="MBF5060033.1"/>
    </source>
</evidence>
<dbReference type="Pfam" id="PF00512">
    <property type="entry name" value="HisKA"/>
    <property type="match status" value="1"/>
</dbReference>
<dbReference type="InterPro" id="IPR036890">
    <property type="entry name" value="HATPase_C_sf"/>
</dbReference>
<dbReference type="GO" id="GO:0004673">
    <property type="term" value="F:protein histidine kinase activity"/>
    <property type="evidence" value="ECO:0007669"/>
    <property type="project" value="UniProtKB-EC"/>
</dbReference>
<sequence length="390" mass="44076">MMSTMKKRYWTLLFVLGFASFLCFCTPSLHAYREWLLFLCLFGIALIVQKKGVGQRKFKDIPLLDALQEGVITLDWEGKVLQVNQKGAHYLKEEKGRLIGTLLFNHPLLKSHYQNFHRIRETFIHQSFANEKEGLEGEIKVLEPRKKILVTLLDSSGHYQKKQLGKDFVANASHELRTPITIIKGFAETIYDLPEISSGMLTEFTEKIVRNCQRMDSLVKNLLTLADLDYLPRAKLQECDLVALIDSCSQTLLSLHPEIQIESLHNEEVIIIHGDPDLLELAIMNLLENGVKYSEQAAKITITIEDGSDAVKLTIADQGIGIPEGDLDKIFERFFTVDKAHSRRMGGAGLGLSIVDVIISKHQAKIDVTSTWEKGTTFTLTFQKVSTAFQ</sequence>
<evidence type="ECO:0000259" key="7">
    <source>
        <dbReference type="PROSITE" id="PS50109"/>
    </source>
</evidence>
<dbReference type="SUPFAM" id="SSF55785">
    <property type="entry name" value="PYP-like sensor domain (PAS domain)"/>
    <property type="match status" value="1"/>
</dbReference>
<dbReference type="PROSITE" id="PS50109">
    <property type="entry name" value="HIS_KIN"/>
    <property type="match status" value="1"/>
</dbReference>